<evidence type="ECO:0000259" key="2">
    <source>
        <dbReference type="PROSITE" id="PS50943"/>
    </source>
</evidence>
<evidence type="ECO:0000313" key="3">
    <source>
        <dbReference type="EMBL" id="TKI07192.1"/>
    </source>
</evidence>
<evidence type="ECO:0000256" key="1">
    <source>
        <dbReference type="SAM" id="Phobius"/>
    </source>
</evidence>
<comment type="caution">
    <text evidence="3">The sequence shown here is derived from an EMBL/GenBank/DDBJ whole genome shotgun (WGS) entry which is preliminary data.</text>
</comment>
<keyword evidence="4" id="KW-1185">Reference proteome</keyword>
<dbReference type="InterPro" id="IPR010982">
    <property type="entry name" value="Lambda_DNA-bd_dom_sf"/>
</dbReference>
<dbReference type="EMBL" id="SZPQ01000006">
    <property type="protein sequence ID" value="TKI07192.1"/>
    <property type="molecule type" value="Genomic_DNA"/>
</dbReference>
<dbReference type="PROSITE" id="PS50943">
    <property type="entry name" value="HTH_CROC1"/>
    <property type="match status" value="1"/>
</dbReference>
<feature type="domain" description="HTH cro/C1-type" evidence="2">
    <location>
        <begin position="6"/>
        <end position="59"/>
    </location>
</feature>
<protein>
    <submittedName>
        <fullName evidence="3">Helix-turn-helix domain-containing protein</fullName>
    </submittedName>
</protein>
<feature type="transmembrane region" description="Helical" evidence="1">
    <location>
        <begin position="92"/>
        <end position="113"/>
    </location>
</feature>
<accession>A0ABY2SMS4</accession>
<sequence length="159" mass="17907">MSEYRIKALRLSRAWSQEHLAELSSLSIRTIQRIENGEQASLETLAAIAAAFDMGVTDLYAGQADSGECQQAQAVDEKLAKIKRQIAAEARFYRQMGSYTVISLLLMFINAWINHGITWSAVIVAILAVLLINKGLRTFVIDKRIDKWKRKKIGQLLNK</sequence>
<keyword evidence="1" id="KW-0812">Transmembrane</keyword>
<dbReference type="CDD" id="cd00093">
    <property type="entry name" value="HTH_XRE"/>
    <property type="match status" value="1"/>
</dbReference>
<name>A0ABY2SMS4_9HYPH</name>
<dbReference type="Gene3D" id="1.10.260.40">
    <property type="entry name" value="lambda repressor-like DNA-binding domains"/>
    <property type="match status" value="1"/>
</dbReference>
<organism evidence="3 4">
    <name type="scientific">Martelella alba</name>
    <dbReference type="NCBI Taxonomy" id="2590451"/>
    <lineage>
        <taxon>Bacteria</taxon>
        <taxon>Pseudomonadati</taxon>
        <taxon>Pseudomonadota</taxon>
        <taxon>Alphaproteobacteria</taxon>
        <taxon>Hyphomicrobiales</taxon>
        <taxon>Aurantimonadaceae</taxon>
        <taxon>Martelella</taxon>
    </lineage>
</organism>
<dbReference type="RefSeq" id="WP_136989414.1">
    <property type="nucleotide sequence ID" value="NZ_SZPQ01000006.1"/>
</dbReference>
<dbReference type="SUPFAM" id="SSF47413">
    <property type="entry name" value="lambda repressor-like DNA-binding domains"/>
    <property type="match status" value="1"/>
</dbReference>
<dbReference type="Pfam" id="PF01381">
    <property type="entry name" value="HTH_3"/>
    <property type="match status" value="1"/>
</dbReference>
<dbReference type="InterPro" id="IPR001387">
    <property type="entry name" value="Cro/C1-type_HTH"/>
</dbReference>
<dbReference type="Proteomes" id="UP000305202">
    <property type="component" value="Unassembled WGS sequence"/>
</dbReference>
<keyword evidence="1" id="KW-0472">Membrane</keyword>
<keyword evidence="1" id="KW-1133">Transmembrane helix</keyword>
<dbReference type="InterPro" id="IPR025698">
    <property type="entry name" value="2TM_dom"/>
</dbReference>
<proteinExistence type="predicted"/>
<reference evidence="3 4" key="1">
    <citation type="submission" date="2019-04" db="EMBL/GenBank/DDBJ databases">
        <authorList>
            <person name="Li M."/>
            <person name="Gao C."/>
        </authorList>
    </citation>
    <scope>NUCLEOTIDE SEQUENCE [LARGE SCALE GENOMIC DNA]</scope>
    <source>
        <strain evidence="3 4">BGMRC 2031</strain>
    </source>
</reference>
<feature type="transmembrane region" description="Helical" evidence="1">
    <location>
        <begin position="119"/>
        <end position="140"/>
    </location>
</feature>
<gene>
    <name evidence="3" type="ORF">FCN80_07125</name>
</gene>
<evidence type="ECO:0000313" key="4">
    <source>
        <dbReference type="Proteomes" id="UP000305202"/>
    </source>
</evidence>
<dbReference type="Pfam" id="PF13239">
    <property type="entry name" value="2TM"/>
    <property type="match status" value="1"/>
</dbReference>
<dbReference type="SMART" id="SM00530">
    <property type="entry name" value="HTH_XRE"/>
    <property type="match status" value="1"/>
</dbReference>